<evidence type="ECO:0000313" key="1">
    <source>
        <dbReference type="EMBL" id="SUS08246.1"/>
    </source>
</evidence>
<dbReference type="AlphaFoldDB" id="A0A380TIW3"/>
<dbReference type="SUPFAM" id="SSF53448">
    <property type="entry name" value="Nucleotide-diphospho-sugar transferases"/>
    <property type="match status" value="1"/>
</dbReference>
<organism evidence="1">
    <name type="scientific">metagenome</name>
    <dbReference type="NCBI Taxonomy" id="256318"/>
    <lineage>
        <taxon>unclassified sequences</taxon>
        <taxon>metagenomes</taxon>
    </lineage>
</organism>
<proteinExistence type="predicted"/>
<protein>
    <submittedName>
        <fullName evidence="1">Uncharacterized protein</fullName>
    </submittedName>
</protein>
<reference evidence="1" key="1">
    <citation type="submission" date="2018-07" db="EMBL/GenBank/DDBJ databases">
        <authorList>
            <person name="Quirk P.G."/>
            <person name="Krulwich T.A."/>
        </authorList>
    </citation>
    <scope>NUCLEOTIDE SEQUENCE</scope>
</reference>
<dbReference type="EMBL" id="UIDG01000568">
    <property type="protein sequence ID" value="SUS08246.1"/>
    <property type="molecule type" value="Genomic_DNA"/>
</dbReference>
<sequence>MSSPIVETKAGQTAATTAGPRRPCVFIHTNPQQMVGALVAAYALKRNSHHADRFDVEIINSADHAFLSAREGQSYMRDGVRRTWRSRDLQSFTPLRFMPPELMGYQGRAIVIDPDIFAVADVWELLSRDMGATAIMCRKRSGPKGWYGCFASSVMLLDCAKLTHWRCQEQFNAMFDFKLDYMDWISLKREPAGSIGLFEKEWNDFDRLTPATRMLHNTRRRTQPWKTGLPIDFTPADAYGPIPAYATIARIAMRALGRVGPFARYWRHPDSEQERLFFGLLRECLDKGIVTQSQIEDEMRHDHVRHDAIEVIRRITPLPQPA</sequence>
<name>A0A380TIW3_9ZZZZ</name>
<dbReference type="Gene3D" id="3.90.550.10">
    <property type="entry name" value="Spore Coat Polysaccharide Biosynthesis Protein SpsA, Chain A"/>
    <property type="match status" value="1"/>
</dbReference>
<gene>
    <name evidence="1" type="ORF">DF3PB_610011</name>
</gene>
<dbReference type="InterPro" id="IPR029044">
    <property type="entry name" value="Nucleotide-diphossugar_trans"/>
</dbReference>
<accession>A0A380TIW3</accession>